<keyword evidence="11" id="KW-1185">Reference proteome</keyword>
<dbReference type="InterPro" id="IPR036259">
    <property type="entry name" value="MFS_trans_sf"/>
</dbReference>
<feature type="transmembrane region" description="Helical" evidence="9">
    <location>
        <begin position="203"/>
        <end position="221"/>
    </location>
</feature>
<proteinExistence type="inferred from homology"/>
<evidence type="ECO:0000256" key="4">
    <source>
        <dbReference type="ARBA" id="ARBA00022692"/>
    </source>
</evidence>
<sequence length="365" mass="40228">MAEFTANIHDGRGPVQTNGLRDYRVRRRVALVVITGMMTVFWTGASIGWGPMQLLLEGDGAFEDQCTKYEPRPCPAQTTKLLNVNFYAQLTLILSPVFGIFMDLYGPLCMTTLSTVFLIAGFGGVILAVARDIDVLLYISFFFVSMMTMTTYQSIIQVGMLFRGKTQQRVILLMNALLDSGTLTYLGLWAIQDASGVRLEFLISAYLLAGTCVFGAAMYLWHVVVPVSAGANDNNEETTEEPKLVANAEEREGNIDREGGPMPKGANFTMAETKSLNDNLYLRIGDPEIKVNTKKSKDDGQDVAIPPNDSTTVDNAVAPNDGYGEDGDGNHVLVSELSILQQLKSKQFLLLLVFYTFYSCFNVMH</sequence>
<evidence type="ECO:0000256" key="8">
    <source>
        <dbReference type="SAM" id="MobiDB-lite"/>
    </source>
</evidence>
<feature type="region of interest" description="Disordered" evidence="8">
    <location>
        <begin position="231"/>
        <end position="264"/>
    </location>
</feature>
<evidence type="ECO:0000256" key="9">
    <source>
        <dbReference type="SAM" id="Phobius"/>
    </source>
</evidence>
<evidence type="ECO:0000313" key="11">
    <source>
        <dbReference type="Proteomes" id="UP001530315"/>
    </source>
</evidence>
<feature type="region of interest" description="Disordered" evidence="8">
    <location>
        <begin position="293"/>
        <end position="314"/>
    </location>
</feature>
<organism evidence="10 11">
    <name type="scientific">Stephanodiscus triporus</name>
    <dbReference type="NCBI Taxonomy" id="2934178"/>
    <lineage>
        <taxon>Eukaryota</taxon>
        <taxon>Sar</taxon>
        <taxon>Stramenopiles</taxon>
        <taxon>Ochrophyta</taxon>
        <taxon>Bacillariophyta</taxon>
        <taxon>Coscinodiscophyceae</taxon>
        <taxon>Thalassiosirophycidae</taxon>
        <taxon>Stephanodiscales</taxon>
        <taxon>Stephanodiscaceae</taxon>
        <taxon>Stephanodiscus</taxon>
    </lineage>
</organism>
<dbReference type="PANTHER" id="PTHR20772">
    <property type="entry name" value="PROTEIN FMP42"/>
    <property type="match status" value="1"/>
</dbReference>
<comment type="similarity">
    <text evidence="2">Belongs to the SLC43A transporter (TC 2.A.1.44) family.</text>
</comment>
<evidence type="ECO:0000256" key="7">
    <source>
        <dbReference type="ARBA" id="ARBA00023136"/>
    </source>
</evidence>
<evidence type="ECO:0000256" key="6">
    <source>
        <dbReference type="ARBA" id="ARBA00022989"/>
    </source>
</evidence>
<feature type="transmembrane region" description="Helical" evidence="9">
    <location>
        <begin position="29"/>
        <end position="49"/>
    </location>
</feature>
<feature type="transmembrane region" description="Helical" evidence="9">
    <location>
        <begin position="112"/>
        <end position="130"/>
    </location>
</feature>
<dbReference type="InterPro" id="IPR052599">
    <property type="entry name" value="SLC43A_AATransporter"/>
</dbReference>
<feature type="compositionally biased region" description="Basic and acidic residues" evidence="8">
    <location>
        <begin position="240"/>
        <end position="259"/>
    </location>
</feature>
<protein>
    <recommendedName>
        <fullName evidence="12">Solute carrier family 40 protein</fullName>
    </recommendedName>
</protein>
<accession>A0ABD3NGD2</accession>
<dbReference type="EMBL" id="JALLAZ020001441">
    <property type="protein sequence ID" value="KAL3774912.1"/>
    <property type="molecule type" value="Genomic_DNA"/>
</dbReference>
<keyword evidence="4 9" id="KW-0812">Transmembrane</keyword>
<dbReference type="Proteomes" id="UP001530315">
    <property type="component" value="Unassembled WGS sequence"/>
</dbReference>
<feature type="transmembrane region" description="Helical" evidence="9">
    <location>
        <begin position="170"/>
        <end position="191"/>
    </location>
</feature>
<keyword evidence="7 9" id="KW-0472">Membrane</keyword>
<dbReference type="PANTHER" id="PTHR20772:SF2">
    <property type="entry name" value="PROTEIN FMP42"/>
    <property type="match status" value="1"/>
</dbReference>
<evidence type="ECO:0008006" key="12">
    <source>
        <dbReference type="Google" id="ProtNLM"/>
    </source>
</evidence>
<keyword evidence="5" id="KW-0029">Amino-acid transport</keyword>
<comment type="subcellular location">
    <subcellularLocation>
        <location evidence="1">Membrane</location>
        <topology evidence="1">Multi-pass membrane protein</topology>
    </subcellularLocation>
</comment>
<dbReference type="AlphaFoldDB" id="A0ABD3NGD2"/>
<evidence type="ECO:0000256" key="1">
    <source>
        <dbReference type="ARBA" id="ARBA00004141"/>
    </source>
</evidence>
<dbReference type="GO" id="GO:0006865">
    <property type="term" value="P:amino acid transport"/>
    <property type="evidence" value="ECO:0007669"/>
    <property type="project" value="UniProtKB-KW"/>
</dbReference>
<evidence type="ECO:0000256" key="2">
    <source>
        <dbReference type="ARBA" id="ARBA00006595"/>
    </source>
</evidence>
<comment type="caution">
    <text evidence="10">The sequence shown here is derived from an EMBL/GenBank/DDBJ whole genome shotgun (WGS) entry which is preliminary data.</text>
</comment>
<evidence type="ECO:0000313" key="10">
    <source>
        <dbReference type="EMBL" id="KAL3774912.1"/>
    </source>
</evidence>
<feature type="transmembrane region" description="Helical" evidence="9">
    <location>
        <begin position="136"/>
        <end position="158"/>
    </location>
</feature>
<dbReference type="GO" id="GO:0016020">
    <property type="term" value="C:membrane"/>
    <property type="evidence" value="ECO:0007669"/>
    <property type="project" value="UniProtKB-SubCell"/>
</dbReference>
<dbReference type="SUPFAM" id="SSF103473">
    <property type="entry name" value="MFS general substrate transporter"/>
    <property type="match status" value="1"/>
</dbReference>
<reference evidence="10 11" key="1">
    <citation type="submission" date="2024-10" db="EMBL/GenBank/DDBJ databases">
        <title>Updated reference genomes for cyclostephanoid diatoms.</title>
        <authorList>
            <person name="Roberts W.R."/>
            <person name="Alverson A.J."/>
        </authorList>
    </citation>
    <scope>NUCLEOTIDE SEQUENCE [LARGE SCALE GENOMIC DNA]</scope>
    <source>
        <strain evidence="10 11">AJA276-08</strain>
    </source>
</reference>
<gene>
    <name evidence="10" type="ORF">ACHAW5_009131</name>
</gene>
<evidence type="ECO:0000256" key="3">
    <source>
        <dbReference type="ARBA" id="ARBA00022448"/>
    </source>
</evidence>
<feature type="transmembrane region" description="Helical" evidence="9">
    <location>
        <begin position="86"/>
        <end position="105"/>
    </location>
</feature>
<evidence type="ECO:0000256" key="5">
    <source>
        <dbReference type="ARBA" id="ARBA00022970"/>
    </source>
</evidence>
<keyword evidence="6 9" id="KW-1133">Transmembrane helix</keyword>
<name>A0ABD3NGD2_9STRA</name>
<keyword evidence="3" id="KW-0813">Transport</keyword>